<protein>
    <submittedName>
        <fullName evidence="1">Uncharacterized protein</fullName>
    </submittedName>
</protein>
<name>A0A6J4RG98_9ACTN</name>
<gene>
    <name evidence="1" type="ORF">AVDCRST_MAG25-1760</name>
</gene>
<dbReference type="EMBL" id="CADCVI010000105">
    <property type="protein sequence ID" value="CAA9468116.1"/>
    <property type="molecule type" value="Genomic_DNA"/>
</dbReference>
<reference evidence="1" key="1">
    <citation type="submission" date="2020-02" db="EMBL/GenBank/DDBJ databases">
        <authorList>
            <person name="Meier V. D."/>
        </authorList>
    </citation>
    <scope>NUCLEOTIDE SEQUENCE</scope>
    <source>
        <strain evidence="1">AVDCRST_MAG25</strain>
    </source>
</reference>
<organism evidence="1">
    <name type="scientific">uncultured Rubrobacteraceae bacterium</name>
    <dbReference type="NCBI Taxonomy" id="349277"/>
    <lineage>
        <taxon>Bacteria</taxon>
        <taxon>Bacillati</taxon>
        <taxon>Actinomycetota</taxon>
        <taxon>Rubrobacteria</taxon>
        <taxon>Rubrobacterales</taxon>
        <taxon>Rubrobacteraceae</taxon>
        <taxon>environmental samples</taxon>
    </lineage>
</organism>
<evidence type="ECO:0000313" key="1">
    <source>
        <dbReference type="EMBL" id="CAA9468116.1"/>
    </source>
</evidence>
<sequence>MPRTERVRGSGSDRVFFEVEGQVSNGGEGLGLALARG</sequence>
<dbReference type="AlphaFoldDB" id="A0A6J4RG98"/>
<accession>A0A6J4RG98</accession>
<proteinExistence type="predicted"/>